<protein>
    <submittedName>
        <fullName evidence="1">Uncharacterized protein</fullName>
    </submittedName>
</protein>
<evidence type="ECO:0000313" key="1">
    <source>
        <dbReference type="EMBL" id="MCW0481159.1"/>
    </source>
</evidence>
<organism evidence="1 2">
    <name type="scientific">Gaoshiqia sediminis</name>
    <dbReference type="NCBI Taxonomy" id="2986998"/>
    <lineage>
        <taxon>Bacteria</taxon>
        <taxon>Pseudomonadati</taxon>
        <taxon>Bacteroidota</taxon>
        <taxon>Bacteroidia</taxon>
        <taxon>Marinilabiliales</taxon>
        <taxon>Prolixibacteraceae</taxon>
        <taxon>Gaoshiqia</taxon>
    </lineage>
</organism>
<keyword evidence="2" id="KW-1185">Reference proteome</keyword>
<evidence type="ECO:0000313" key="2">
    <source>
        <dbReference type="Proteomes" id="UP001163821"/>
    </source>
</evidence>
<dbReference type="EMBL" id="JAPAAF010000001">
    <property type="protein sequence ID" value="MCW0481159.1"/>
    <property type="molecule type" value="Genomic_DNA"/>
</dbReference>
<name>A0AA42C542_9BACT</name>
<reference evidence="1" key="1">
    <citation type="submission" date="2022-10" db="EMBL/GenBank/DDBJ databases">
        <title>Gaoshiqiia sediminis gen. nov., sp. nov., isolated from coastal sediment.</title>
        <authorList>
            <person name="Yu W.X."/>
            <person name="Mu D.S."/>
            <person name="Du J.Z."/>
            <person name="Liang Y.Q."/>
        </authorList>
    </citation>
    <scope>NUCLEOTIDE SEQUENCE</scope>
    <source>
        <strain evidence="1">A06</strain>
    </source>
</reference>
<proteinExistence type="predicted"/>
<comment type="caution">
    <text evidence="1">The sequence shown here is derived from an EMBL/GenBank/DDBJ whole genome shotgun (WGS) entry which is preliminary data.</text>
</comment>
<dbReference type="Proteomes" id="UP001163821">
    <property type="component" value="Unassembled WGS sequence"/>
</dbReference>
<dbReference type="RefSeq" id="WP_282589764.1">
    <property type="nucleotide sequence ID" value="NZ_JAPAAF010000001.1"/>
</dbReference>
<dbReference type="AlphaFoldDB" id="A0AA42C542"/>
<sequence>MDVLKIRKHFLKHPNRRKRHAIQRDECLPVISSEAVTGKKKATSCAELGLAY</sequence>
<accession>A0AA42C542</accession>
<gene>
    <name evidence="1" type="ORF">N2K84_00350</name>
</gene>